<name>A0A0P0XGT7_ORYSJ</name>
<proteinExistence type="predicted"/>
<reference evidence="1 2" key="2">
    <citation type="journal article" date="2013" name="Plant Cell Physiol.">
        <title>Rice Annotation Project Database (RAP-DB): an integrative and interactive database for rice genomics.</title>
        <authorList>
            <person name="Sakai H."/>
            <person name="Lee S.S."/>
            <person name="Tanaka T."/>
            <person name="Numa H."/>
            <person name="Kim J."/>
            <person name="Kawahara Y."/>
            <person name="Wakimoto H."/>
            <person name="Yang C.C."/>
            <person name="Iwamoto M."/>
            <person name="Abe T."/>
            <person name="Yamada Y."/>
            <person name="Muto A."/>
            <person name="Inokuchi H."/>
            <person name="Ikemura T."/>
            <person name="Matsumoto T."/>
            <person name="Sasaki T."/>
            <person name="Itoh T."/>
        </authorList>
    </citation>
    <scope>NUCLEOTIDE SEQUENCE [LARGE SCALE GENOMIC DNA]</scope>
    <source>
        <strain evidence="2">cv. Nipponbare</strain>
    </source>
</reference>
<evidence type="ECO:0000313" key="1">
    <source>
        <dbReference type="EMBL" id="BAT05799.1"/>
    </source>
</evidence>
<dbReference type="AlphaFoldDB" id="A0A0P0XGT7"/>
<protein>
    <submittedName>
        <fullName evidence="1">Os08g0466050 protein</fullName>
    </submittedName>
</protein>
<dbReference type="Gramene" id="Os08t0466050-01">
    <property type="protein sequence ID" value="Os08t0466050-01"/>
    <property type="gene ID" value="Os08g0466050"/>
</dbReference>
<feature type="non-terminal residue" evidence="1">
    <location>
        <position position="1"/>
    </location>
</feature>
<dbReference type="PlantReactome" id="R-OSA-9645850">
    <property type="pathway name" value="Activation of pre-replication complex"/>
</dbReference>
<sequence>PGRGPARGGAACRGGGGGRCGVSGGHQRALGAAGGGFVRRATVPLRSNQESLLRIMEVTSGLCTMDTHVRLTVGIRI</sequence>
<dbReference type="PaxDb" id="39947-A0A0P0XGT7"/>
<organism evidence="1 2">
    <name type="scientific">Oryza sativa subsp. japonica</name>
    <name type="common">Rice</name>
    <dbReference type="NCBI Taxonomy" id="39947"/>
    <lineage>
        <taxon>Eukaryota</taxon>
        <taxon>Viridiplantae</taxon>
        <taxon>Streptophyta</taxon>
        <taxon>Embryophyta</taxon>
        <taxon>Tracheophyta</taxon>
        <taxon>Spermatophyta</taxon>
        <taxon>Magnoliopsida</taxon>
        <taxon>Liliopsida</taxon>
        <taxon>Poales</taxon>
        <taxon>Poaceae</taxon>
        <taxon>BOP clade</taxon>
        <taxon>Oryzoideae</taxon>
        <taxon>Oryzeae</taxon>
        <taxon>Oryzinae</taxon>
        <taxon>Oryza</taxon>
        <taxon>Oryza sativa</taxon>
    </lineage>
</organism>
<accession>A0A0P0XGT7</accession>
<gene>
    <name evidence="1" type="ordered locus">Os08g0466050</name>
    <name evidence="1" type="ORF">OSNPB_080466050</name>
</gene>
<reference evidence="1 2" key="3">
    <citation type="journal article" date="2013" name="Rice">
        <title>Improvement of the Oryza sativa Nipponbare reference genome using next generation sequence and optical map data.</title>
        <authorList>
            <person name="Kawahara Y."/>
            <person name="de la Bastide M."/>
            <person name="Hamilton J.P."/>
            <person name="Kanamori H."/>
            <person name="McCombie W.R."/>
            <person name="Ouyang S."/>
            <person name="Schwartz D.C."/>
            <person name="Tanaka T."/>
            <person name="Wu J."/>
            <person name="Zhou S."/>
            <person name="Childs K.L."/>
            <person name="Davidson R.M."/>
            <person name="Lin H."/>
            <person name="Quesada-Ocampo L."/>
            <person name="Vaillancourt B."/>
            <person name="Sakai H."/>
            <person name="Lee S.S."/>
            <person name="Kim J."/>
            <person name="Numa H."/>
            <person name="Itoh T."/>
            <person name="Buell C.R."/>
            <person name="Matsumoto T."/>
        </authorList>
    </citation>
    <scope>NUCLEOTIDE SEQUENCE [LARGE SCALE GENOMIC DNA]</scope>
    <source>
        <strain evidence="2">cv. Nipponbare</strain>
    </source>
</reference>
<dbReference type="EMBL" id="AP014964">
    <property type="protein sequence ID" value="BAT05799.1"/>
    <property type="molecule type" value="Genomic_DNA"/>
</dbReference>
<reference evidence="2" key="1">
    <citation type="journal article" date="2005" name="Nature">
        <title>The map-based sequence of the rice genome.</title>
        <authorList>
            <consortium name="International rice genome sequencing project (IRGSP)"/>
            <person name="Matsumoto T."/>
            <person name="Wu J."/>
            <person name="Kanamori H."/>
            <person name="Katayose Y."/>
            <person name="Fujisawa M."/>
            <person name="Namiki N."/>
            <person name="Mizuno H."/>
            <person name="Yamamoto K."/>
            <person name="Antonio B.A."/>
            <person name="Baba T."/>
            <person name="Sakata K."/>
            <person name="Nagamura Y."/>
            <person name="Aoki H."/>
            <person name="Arikawa K."/>
            <person name="Arita K."/>
            <person name="Bito T."/>
            <person name="Chiden Y."/>
            <person name="Fujitsuka N."/>
            <person name="Fukunaka R."/>
            <person name="Hamada M."/>
            <person name="Harada C."/>
            <person name="Hayashi A."/>
            <person name="Hijishita S."/>
            <person name="Honda M."/>
            <person name="Hosokawa S."/>
            <person name="Ichikawa Y."/>
            <person name="Idonuma A."/>
            <person name="Iijima M."/>
            <person name="Ikeda M."/>
            <person name="Ikeno M."/>
            <person name="Ito K."/>
            <person name="Ito S."/>
            <person name="Ito T."/>
            <person name="Ito Y."/>
            <person name="Ito Y."/>
            <person name="Iwabuchi A."/>
            <person name="Kamiya K."/>
            <person name="Karasawa W."/>
            <person name="Kurita K."/>
            <person name="Katagiri S."/>
            <person name="Kikuta A."/>
            <person name="Kobayashi H."/>
            <person name="Kobayashi N."/>
            <person name="Machita K."/>
            <person name="Maehara T."/>
            <person name="Masukawa M."/>
            <person name="Mizubayashi T."/>
            <person name="Mukai Y."/>
            <person name="Nagasaki H."/>
            <person name="Nagata Y."/>
            <person name="Naito S."/>
            <person name="Nakashima M."/>
            <person name="Nakama Y."/>
            <person name="Nakamichi Y."/>
            <person name="Nakamura M."/>
            <person name="Meguro A."/>
            <person name="Negishi M."/>
            <person name="Ohta I."/>
            <person name="Ohta T."/>
            <person name="Okamoto M."/>
            <person name="Ono N."/>
            <person name="Saji S."/>
            <person name="Sakaguchi M."/>
            <person name="Sakai K."/>
            <person name="Shibata M."/>
            <person name="Shimokawa T."/>
            <person name="Song J."/>
            <person name="Takazaki Y."/>
            <person name="Terasawa K."/>
            <person name="Tsugane M."/>
            <person name="Tsuji K."/>
            <person name="Ueda S."/>
            <person name="Waki K."/>
            <person name="Yamagata H."/>
            <person name="Yamamoto M."/>
            <person name="Yamamoto S."/>
            <person name="Yamane H."/>
            <person name="Yoshiki S."/>
            <person name="Yoshihara R."/>
            <person name="Yukawa K."/>
            <person name="Zhong H."/>
            <person name="Yano M."/>
            <person name="Yuan Q."/>
            <person name="Ouyang S."/>
            <person name="Liu J."/>
            <person name="Jones K.M."/>
            <person name="Gansberger K."/>
            <person name="Moffat K."/>
            <person name="Hill J."/>
            <person name="Bera J."/>
            <person name="Fadrosh D."/>
            <person name="Jin S."/>
            <person name="Johri S."/>
            <person name="Kim M."/>
            <person name="Overton L."/>
            <person name="Reardon M."/>
            <person name="Tsitrin T."/>
            <person name="Vuong H."/>
            <person name="Weaver B."/>
            <person name="Ciecko A."/>
            <person name="Tallon L."/>
            <person name="Jackson J."/>
            <person name="Pai G."/>
            <person name="Aken S.V."/>
            <person name="Utterback T."/>
            <person name="Reidmuller S."/>
            <person name="Feldblyum T."/>
            <person name="Hsiao J."/>
            <person name="Zismann V."/>
            <person name="Iobst S."/>
            <person name="de Vazeille A.R."/>
            <person name="Buell C.R."/>
            <person name="Ying K."/>
            <person name="Li Y."/>
            <person name="Lu T."/>
            <person name="Huang Y."/>
            <person name="Zhao Q."/>
            <person name="Feng Q."/>
            <person name="Zhang L."/>
            <person name="Zhu J."/>
            <person name="Weng Q."/>
            <person name="Mu J."/>
            <person name="Lu Y."/>
            <person name="Fan D."/>
            <person name="Liu Y."/>
            <person name="Guan J."/>
            <person name="Zhang Y."/>
            <person name="Yu S."/>
            <person name="Liu X."/>
            <person name="Zhang Y."/>
            <person name="Hong G."/>
            <person name="Han B."/>
            <person name="Choisne N."/>
            <person name="Demange N."/>
            <person name="Orjeda G."/>
            <person name="Samain S."/>
            <person name="Cattolico L."/>
            <person name="Pelletier E."/>
            <person name="Couloux A."/>
            <person name="Segurens B."/>
            <person name="Wincker P."/>
            <person name="D'Hont A."/>
            <person name="Scarpelli C."/>
            <person name="Weissenbach J."/>
            <person name="Salanoubat M."/>
            <person name="Quetier F."/>
            <person name="Yu Y."/>
            <person name="Kim H.R."/>
            <person name="Rambo T."/>
            <person name="Currie J."/>
            <person name="Collura K."/>
            <person name="Luo M."/>
            <person name="Yang T."/>
            <person name="Ammiraju J.S.S."/>
            <person name="Engler F."/>
            <person name="Soderlund C."/>
            <person name="Wing R.A."/>
            <person name="Palmer L.E."/>
            <person name="de la Bastide M."/>
            <person name="Spiegel L."/>
            <person name="Nascimento L."/>
            <person name="Zutavern T."/>
            <person name="O'Shaughnessy A."/>
            <person name="Dike S."/>
            <person name="Dedhia N."/>
            <person name="Preston R."/>
            <person name="Balija V."/>
            <person name="McCombie W.R."/>
            <person name="Chow T."/>
            <person name="Chen H."/>
            <person name="Chung M."/>
            <person name="Chen C."/>
            <person name="Shaw J."/>
            <person name="Wu H."/>
            <person name="Hsiao K."/>
            <person name="Chao Y."/>
            <person name="Chu M."/>
            <person name="Cheng C."/>
            <person name="Hour A."/>
            <person name="Lee P."/>
            <person name="Lin S."/>
            <person name="Lin Y."/>
            <person name="Liou J."/>
            <person name="Liu S."/>
            <person name="Hsing Y."/>
            <person name="Raghuvanshi S."/>
            <person name="Mohanty A."/>
            <person name="Bharti A.K."/>
            <person name="Gaur A."/>
            <person name="Gupta V."/>
            <person name="Kumar D."/>
            <person name="Ravi V."/>
            <person name="Vij S."/>
            <person name="Kapur A."/>
            <person name="Khurana P."/>
            <person name="Khurana P."/>
            <person name="Khurana J.P."/>
            <person name="Tyagi A.K."/>
            <person name="Gaikwad K."/>
            <person name="Singh A."/>
            <person name="Dalal V."/>
            <person name="Srivastava S."/>
            <person name="Dixit A."/>
            <person name="Pal A.K."/>
            <person name="Ghazi I.A."/>
            <person name="Yadav M."/>
            <person name="Pandit A."/>
            <person name="Bhargava A."/>
            <person name="Sureshbabu K."/>
            <person name="Batra K."/>
            <person name="Sharma T.R."/>
            <person name="Mohapatra T."/>
            <person name="Singh N.K."/>
            <person name="Messing J."/>
            <person name="Nelson A.B."/>
            <person name="Fuks G."/>
            <person name="Kavchok S."/>
            <person name="Keizer G."/>
            <person name="Linton E."/>
            <person name="Llaca V."/>
            <person name="Song R."/>
            <person name="Tanyolac B."/>
            <person name="Young S."/>
            <person name="Ho-Il K."/>
            <person name="Hahn J.H."/>
            <person name="Sangsakoo G."/>
            <person name="Vanavichit A."/>
            <person name="de Mattos Luiz.A.T."/>
            <person name="Zimmer P.D."/>
            <person name="Malone G."/>
            <person name="Dellagostin O."/>
            <person name="de Oliveira A.C."/>
            <person name="Bevan M."/>
            <person name="Bancroft I."/>
            <person name="Minx P."/>
            <person name="Cordum H."/>
            <person name="Wilson R."/>
            <person name="Cheng Z."/>
            <person name="Jin W."/>
            <person name="Jiang J."/>
            <person name="Leong S.A."/>
            <person name="Iwama H."/>
            <person name="Gojobori T."/>
            <person name="Itoh T."/>
            <person name="Niimura Y."/>
            <person name="Fujii Y."/>
            <person name="Habara T."/>
            <person name="Sakai H."/>
            <person name="Sato Y."/>
            <person name="Wilson G."/>
            <person name="Kumar K."/>
            <person name="McCouch S."/>
            <person name="Juretic N."/>
            <person name="Hoen D."/>
            <person name="Wright S."/>
            <person name="Bruskiewich R."/>
            <person name="Bureau T."/>
            <person name="Miyao A."/>
            <person name="Hirochika H."/>
            <person name="Nishikawa T."/>
            <person name="Kadowaki K."/>
            <person name="Sugiura M."/>
            <person name="Burr B."/>
            <person name="Sasaki T."/>
        </authorList>
    </citation>
    <scope>NUCLEOTIDE SEQUENCE [LARGE SCALE GENOMIC DNA]</scope>
    <source>
        <strain evidence="2">cv. Nipponbare</strain>
    </source>
</reference>
<dbReference type="Proteomes" id="UP000059680">
    <property type="component" value="Chromosome 8"/>
</dbReference>
<dbReference type="STRING" id="39947.A0A0P0XGT7"/>
<dbReference type="PlantReactome" id="R-OSA-9675824">
    <property type="pathway name" value="DNA replication Initiation"/>
</dbReference>
<evidence type="ECO:0000313" key="2">
    <source>
        <dbReference type="Proteomes" id="UP000059680"/>
    </source>
</evidence>
<dbReference type="InParanoid" id="A0A0P0XGT7"/>
<keyword evidence="2" id="KW-1185">Reference proteome</keyword>